<dbReference type="Proteomes" id="UP000589521">
    <property type="component" value="Unassembled WGS sequence"/>
</dbReference>
<dbReference type="EMBL" id="JACBXX010000067">
    <property type="protein sequence ID" value="NYS96009.1"/>
    <property type="molecule type" value="Genomic_DNA"/>
</dbReference>
<dbReference type="PANTHER" id="PTHR43877">
    <property type="entry name" value="AMINOALKYLPHOSPHONATE N-ACETYLTRANSFERASE-RELATED-RELATED"/>
    <property type="match status" value="1"/>
</dbReference>
<dbReference type="Gene3D" id="3.40.630.30">
    <property type="match status" value="1"/>
</dbReference>
<protein>
    <submittedName>
        <fullName evidence="4">GNAT family N-acetyltransferase</fullName>
    </submittedName>
</protein>
<keyword evidence="1 4" id="KW-0808">Transferase</keyword>
<sequence>MSIRPAETKDVPAILSLLGEILAVHHQERPDIFKASGSKYTSQELDQIIAKAEQMVFVYEEEGQILGHLFCQIQEPHGNALQPIKTLFIDDLCVASTARGHGIGQQLLDFAKQYAREQDCYNLTLDVWTDNAAAVRFYQRLGLQSQKIRMEEIL</sequence>
<dbReference type="GO" id="GO:0016747">
    <property type="term" value="F:acyltransferase activity, transferring groups other than amino-acyl groups"/>
    <property type="evidence" value="ECO:0007669"/>
    <property type="project" value="InterPro"/>
</dbReference>
<comment type="caution">
    <text evidence="4">The sequence shown here is derived from an EMBL/GenBank/DDBJ whole genome shotgun (WGS) entry which is preliminary data.</text>
</comment>
<dbReference type="PROSITE" id="PS51186">
    <property type="entry name" value="GNAT"/>
    <property type="match status" value="1"/>
</dbReference>
<keyword evidence="2" id="KW-0012">Acyltransferase</keyword>
<dbReference type="PANTHER" id="PTHR43877:SF2">
    <property type="entry name" value="AMINOALKYLPHOSPHONATE N-ACETYLTRANSFERASE-RELATED"/>
    <property type="match status" value="1"/>
</dbReference>
<dbReference type="AlphaFoldDB" id="A0A7Z0M513"/>
<organism evidence="4 5">
    <name type="scientific">Streptococcus danieliae</name>
    <dbReference type="NCBI Taxonomy" id="747656"/>
    <lineage>
        <taxon>Bacteria</taxon>
        <taxon>Bacillati</taxon>
        <taxon>Bacillota</taxon>
        <taxon>Bacilli</taxon>
        <taxon>Lactobacillales</taxon>
        <taxon>Streptococcaceae</taxon>
        <taxon>Streptococcus</taxon>
    </lineage>
</organism>
<evidence type="ECO:0000313" key="5">
    <source>
        <dbReference type="Proteomes" id="UP000589521"/>
    </source>
</evidence>
<gene>
    <name evidence="4" type="ORF">HZY94_02140</name>
</gene>
<name>A0A7Z0M513_9STRE</name>
<accession>A0A7Z0M513</accession>
<dbReference type="SUPFAM" id="SSF55729">
    <property type="entry name" value="Acyl-CoA N-acyltransferases (Nat)"/>
    <property type="match status" value="1"/>
</dbReference>
<feature type="domain" description="N-acetyltransferase" evidence="3">
    <location>
        <begin position="1"/>
        <end position="154"/>
    </location>
</feature>
<reference evidence="4 5" key="1">
    <citation type="submission" date="2020-07" db="EMBL/GenBank/DDBJ databases">
        <title>MOT database genomes.</title>
        <authorList>
            <person name="Joseph S."/>
            <person name="Aduse-Opoku J."/>
            <person name="Hashim A."/>
            <person name="Wade W."/>
            <person name="Curtis M."/>
        </authorList>
    </citation>
    <scope>NUCLEOTIDE SEQUENCE [LARGE SCALE GENOMIC DNA]</scope>
    <source>
        <strain evidence="4 5">STR</strain>
    </source>
</reference>
<evidence type="ECO:0000259" key="3">
    <source>
        <dbReference type="PROSITE" id="PS51186"/>
    </source>
</evidence>
<evidence type="ECO:0000256" key="1">
    <source>
        <dbReference type="ARBA" id="ARBA00022679"/>
    </source>
</evidence>
<proteinExistence type="predicted"/>
<dbReference type="RefSeq" id="WP_179924834.1">
    <property type="nucleotide sequence ID" value="NZ_JACBXX010000067.1"/>
</dbReference>
<dbReference type="CDD" id="cd04301">
    <property type="entry name" value="NAT_SF"/>
    <property type="match status" value="1"/>
</dbReference>
<dbReference type="Pfam" id="PF00583">
    <property type="entry name" value="Acetyltransf_1"/>
    <property type="match status" value="1"/>
</dbReference>
<dbReference type="InterPro" id="IPR000182">
    <property type="entry name" value="GNAT_dom"/>
</dbReference>
<dbReference type="InterPro" id="IPR016181">
    <property type="entry name" value="Acyl_CoA_acyltransferase"/>
</dbReference>
<evidence type="ECO:0000256" key="2">
    <source>
        <dbReference type="ARBA" id="ARBA00023315"/>
    </source>
</evidence>
<evidence type="ECO:0000313" key="4">
    <source>
        <dbReference type="EMBL" id="NYS96009.1"/>
    </source>
</evidence>
<dbReference type="InterPro" id="IPR050832">
    <property type="entry name" value="Bact_Acetyltransf"/>
</dbReference>